<gene>
    <name evidence="1" type="ORF">EHQ81_08340</name>
    <name evidence="2" type="ORF">EHQ82_11365</name>
</gene>
<dbReference type="Proteomes" id="UP000298057">
    <property type="component" value="Unassembled WGS sequence"/>
</dbReference>
<dbReference type="RefSeq" id="WP_135627544.1">
    <property type="nucleotide sequence ID" value="NZ_RQES01000005.1"/>
</dbReference>
<evidence type="ECO:0000313" key="4">
    <source>
        <dbReference type="Proteomes" id="UP000298057"/>
    </source>
</evidence>
<accession>A0A4R9GCV5</accession>
<keyword evidence="4" id="KW-1185">Reference proteome</keyword>
<evidence type="ECO:0000313" key="1">
    <source>
        <dbReference type="EMBL" id="TGM16374.1"/>
    </source>
</evidence>
<reference evidence="2" key="1">
    <citation type="submission" date="2018-10" db="EMBL/GenBank/DDBJ databases">
        <authorList>
            <person name="Vincent A.T."/>
            <person name="Schiettekatte O."/>
            <person name="Bourhy P."/>
            <person name="Veyrier F.J."/>
            <person name="Picardeau M."/>
        </authorList>
    </citation>
    <scope>NUCLEOTIDE SEQUENCE</scope>
    <source>
        <strain evidence="2">201702406</strain>
    </source>
</reference>
<proteinExistence type="predicted"/>
<dbReference type="NCBIfam" id="NF047812">
    <property type="entry name" value="LIC11213_lipo"/>
    <property type="match status" value="1"/>
</dbReference>
<dbReference type="Proteomes" id="UP000297832">
    <property type="component" value="Unassembled WGS sequence"/>
</dbReference>
<protein>
    <submittedName>
        <fullName evidence="1">Uncharacterized protein</fullName>
    </submittedName>
</protein>
<dbReference type="AlphaFoldDB" id="A0A4R9GCV5"/>
<evidence type="ECO:0000313" key="3">
    <source>
        <dbReference type="Proteomes" id="UP000297832"/>
    </source>
</evidence>
<reference evidence="3 4" key="2">
    <citation type="journal article" date="2019" name="PLoS Negl. Trop. Dis.">
        <title>Revisiting the worldwide diversity of Leptospira species in the environment.</title>
        <authorList>
            <person name="Vincent A.T."/>
            <person name="Schiettekatte O."/>
            <person name="Bourhy P."/>
            <person name="Veyrier F.J."/>
            <person name="Picardeau M."/>
        </authorList>
    </citation>
    <scope>NUCLEOTIDE SEQUENCE [LARGE SCALE GENOMIC DNA]</scope>
    <source>
        <strain evidence="1 3">201702405</strain>
        <strain evidence="4">201702406</strain>
    </source>
</reference>
<organism evidence="1 3">
    <name type="scientific">Leptospira selangorensis</name>
    <dbReference type="NCBI Taxonomy" id="2484982"/>
    <lineage>
        <taxon>Bacteria</taxon>
        <taxon>Pseudomonadati</taxon>
        <taxon>Spirochaetota</taxon>
        <taxon>Spirochaetia</taxon>
        <taxon>Leptospirales</taxon>
        <taxon>Leptospiraceae</taxon>
        <taxon>Leptospira</taxon>
    </lineage>
</organism>
<dbReference type="EMBL" id="RQGV01000005">
    <property type="protein sequence ID" value="TGM16374.1"/>
    <property type="molecule type" value="Genomic_DNA"/>
</dbReference>
<sequence>MFHSNIKTLIILLSFFLFYCSKKPVYQGEERKPCDIHAKPSSFCILEAYGSVTLCSKCHPGDGPFDILSYKEVSARVVPGSPESSVLYRYLTKGGKMHAFGTEHFEKATYRWIKDGALP</sequence>
<comment type="caution">
    <text evidence="1">The sequence shown here is derived from an EMBL/GenBank/DDBJ whole genome shotgun (WGS) entry which is preliminary data.</text>
</comment>
<name>A0A4R9GCV5_9LEPT</name>
<dbReference type="EMBL" id="RQGU01000113">
    <property type="protein sequence ID" value="TGM17675.1"/>
    <property type="molecule type" value="Genomic_DNA"/>
</dbReference>
<dbReference type="OrthoDB" id="343273at2"/>
<evidence type="ECO:0000313" key="2">
    <source>
        <dbReference type="EMBL" id="TGM17675.1"/>
    </source>
</evidence>